<protein>
    <submittedName>
        <fullName evidence="1">Uncharacterized protein</fullName>
    </submittedName>
</protein>
<reference evidence="2" key="1">
    <citation type="submission" date="2017-04" db="EMBL/GenBank/DDBJ databases">
        <authorList>
            <person name="Varghese N."/>
            <person name="Submissions S."/>
        </authorList>
    </citation>
    <scope>NUCLEOTIDE SEQUENCE [LARGE SCALE GENOMIC DNA]</scope>
    <source>
        <strain evidence="2">DSM 9293</strain>
    </source>
</reference>
<sequence length="73" mass="8266">MNNKEKTAVPSLKNSGTVVLGKLGGKRAVGLVLNHYQMDNEVTLEKKATLARWKRDHIPLLPSMMHPRRINYV</sequence>
<proteinExistence type="predicted"/>
<accession>A0A1W1W720</accession>
<dbReference type="RefSeq" id="WP_084660813.1">
    <property type="nucleotide sequence ID" value="NZ_FWWY01000001.1"/>
</dbReference>
<dbReference type="AlphaFoldDB" id="A0A1W1W720"/>
<organism evidence="1 2">
    <name type="scientific">Sulfobacillus thermosulfidooxidans (strain DSM 9293 / VKM B-1269 / AT-1)</name>
    <dbReference type="NCBI Taxonomy" id="929705"/>
    <lineage>
        <taxon>Bacteria</taxon>
        <taxon>Bacillati</taxon>
        <taxon>Bacillota</taxon>
        <taxon>Clostridia</taxon>
        <taxon>Eubacteriales</taxon>
        <taxon>Clostridiales Family XVII. Incertae Sedis</taxon>
        <taxon>Sulfobacillus</taxon>
    </lineage>
</organism>
<keyword evidence="2" id="KW-1185">Reference proteome</keyword>
<dbReference type="EMBL" id="FWWY01000001">
    <property type="protein sequence ID" value="SMC02087.1"/>
    <property type="molecule type" value="Genomic_DNA"/>
</dbReference>
<gene>
    <name evidence="1" type="ORF">SAMN00768000_0298</name>
</gene>
<evidence type="ECO:0000313" key="2">
    <source>
        <dbReference type="Proteomes" id="UP000192660"/>
    </source>
</evidence>
<evidence type="ECO:0000313" key="1">
    <source>
        <dbReference type="EMBL" id="SMC02087.1"/>
    </source>
</evidence>
<name>A0A1W1W720_SULTA</name>
<dbReference type="Proteomes" id="UP000192660">
    <property type="component" value="Unassembled WGS sequence"/>
</dbReference>